<keyword evidence="4 5" id="KW-0408">Iron</keyword>
<dbReference type="AlphaFoldDB" id="A0A8H5PYV3"/>
<name>A0A8H5PYV3_GIBSU</name>
<dbReference type="RefSeq" id="XP_036538242.1">
    <property type="nucleotide sequence ID" value="XM_036684348.1"/>
</dbReference>
<dbReference type="SUPFAM" id="SSF48264">
    <property type="entry name" value="Cytochrome P450"/>
    <property type="match status" value="1"/>
</dbReference>
<accession>A0A8H5PYV3</accession>
<dbReference type="GeneID" id="59319066"/>
<proteinExistence type="inferred from homology"/>
<reference evidence="9 10" key="1">
    <citation type="submission" date="2020-05" db="EMBL/GenBank/DDBJ databases">
        <title>Identification and distribution of gene clusters putatively required for synthesis of sphingolipid metabolism inhibitors in phylogenetically diverse species of the filamentous fungus Fusarium.</title>
        <authorList>
            <person name="Kim H.-S."/>
            <person name="Busman M."/>
            <person name="Brown D.W."/>
            <person name="Divon H."/>
            <person name="Uhlig S."/>
            <person name="Proctor R.H."/>
        </authorList>
    </citation>
    <scope>NUCLEOTIDE SEQUENCE [LARGE SCALE GENOMIC DNA]</scope>
    <source>
        <strain evidence="9 10">NRRL 66333</strain>
    </source>
</reference>
<dbReference type="FunFam" id="1.10.630.10:FF:000050">
    <property type="entry name" value="Cytochrome P450 monooxygenase"/>
    <property type="match status" value="1"/>
</dbReference>
<dbReference type="GO" id="GO:0032259">
    <property type="term" value="P:methylation"/>
    <property type="evidence" value="ECO:0007669"/>
    <property type="project" value="UniProtKB-KW"/>
</dbReference>
<protein>
    <submittedName>
        <fullName evidence="9">Pisatin demethylase cytochrome P450</fullName>
    </submittedName>
</protein>
<dbReference type="Gene3D" id="1.10.630.10">
    <property type="entry name" value="Cytochrome P450"/>
    <property type="match status" value="1"/>
</dbReference>
<feature type="binding site" description="axial binding residue" evidence="5">
    <location>
        <position position="549"/>
    </location>
    <ligand>
        <name>heme</name>
        <dbReference type="ChEBI" id="CHEBI:30413"/>
    </ligand>
    <ligandPart>
        <name>Fe</name>
        <dbReference type="ChEBI" id="CHEBI:18248"/>
    </ligandPart>
</feature>
<dbReference type="GO" id="GO:0005506">
    <property type="term" value="F:iron ion binding"/>
    <property type="evidence" value="ECO:0007669"/>
    <property type="project" value="InterPro"/>
</dbReference>
<evidence type="ECO:0000313" key="9">
    <source>
        <dbReference type="EMBL" id="KAF5606160.1"/>
    </source>
</evidence>
<evidence type="ECO:0000256" key="7">
    <source>
        <dbReference type="SAM" id="MobiDB-lite"/>
    </source>
</evidence>
<dbReference type="Pfam" id="PF00067">
    <property type="entry name" value="p450"/>
    <property type="match status" value="1"/>
</dbReference>
<feature type="chain" id="PRO_5034229145" evidence="8">
    <location>
        <begin position="20"/>
        <end position="607"/>
    </location>
</feature>
<dbReference type="InterPro" id="IPR002401">
    <property type="entry name" value="Cyt_P450_E_grp-I"/>
</dbReference>
<evidence type="ECO:0000256" key="3">
    <source>
        <dbReference type="ARBA" id="ARBA00022723"/>
    </source>
</evidence>
<evidence type="ECO:0000256" key="1">
    <source>
        <dbReference type="ARBA" id="ARBA00001971"/>
    </source>
</evidence>
<keyword evidence="9" id="KW-0489">Methyltransferase</keyword>
<dbReference type="InterPro" id="IPR017972">
    <property type="entry name" value="Cyt_P450_CS"/>
</dbReference>
<dbReference type="GO" id="GO:0020037">
    <property type="term" value="F:heme binding"/>
    <property type="evidence" value="ECO:0007669"/>
    <property type="project" value="InterPro"/>
</dbReference>
<dbReference type="CDD" id="cd11060">
    <property type="entry name" value="CYP57A1-like"/>
    <property type="match status" value="1"/>
</dbReference>
<evidence type="ECO:0000256" key="4">
    <source>
        <dbReference type="ARBA" id="ARBA00023004"/>
    </source>
</evidence>
<dbReference type="PRINTS" id="PR00385">
    <property type="entry name" value="P450"/>
</dbReference>
<dbReference type="InterPro" id="IPR050121">
    <property type="entry name" value="Cytochrome_P450_monoxygenase"/>
</dbReference>
<evidence type="ECO:0000256" key="8">
    <source>
        <dbReference type="SAM" id="SignalP"/>
    </source>
</evidence>
<dbReference type="PRINTS" id="PR00463">
    <property type="entry name" value="EP450I"/>
</dbReference>
<comment type="cofactor">
    <cofactor evidence="1 5">
        <name>heme</name>
        <dbReference type="ChEBI" id="CHEBI:30413"/>
    </cofactor>
</comment>
<keyword evidence="10" id="KW-1185">Reference proteome</keyword>
<dbReference type="PANTHER" id="PTHR24305:SF188">
    <property type="entry name" value="P450, PUTATIVE (EUROFUNG)-RELATED"/>
    <property type="match status" value="1"/>
</dbReference>
<keyword evidence="2 5" id="KW-0349">Heme</keyword>
<dbReference type="EMBL" id="JAAOAV010000063">
    <property type="protein sequence ID" value="KAF5606160.1"/>
    <property type="molecule type" value="Genomic_DNA"/>
</dbReference>
<dbReference type="PROSITE" id="PS00086">
    <property type="entry name" value="CYTOCHROME_P450"/>
    <property type="match status" value="1"/>
</dbReference>
<dbReference type="InterPro" id="IPR036396">
    <property type="entry name" value="Cyt_P450_sf"/>
</dbReference>
<dbReference type="GO" id="GO:0004497">
    <property type="term" value="F:monooxygenase activity"/>
    <property type="evidence" value="ECO:0007669"/>
    <property type="project" value="UniProtKB-KW"/>
</dbReference>
<dbReference type="PANTHER" id="PTHR24305">
    <property type="entry name" value="CYTOCHROME P450"/>
    <property type="match status" value="1"/>
</dbReference>
<gene>
    <name evidence="9" type="ORF">FSUBG_6177</name>
</gene>
<keyword evidence="8" id="KW-0732">Signal</keyword>
<keyword evidence="6" id="KW-0560">Oxidoreductase</keyword>
<comment type="caution">
    <text evidence="9">The sequence shown here is derived from an EMBL/GenBank/DDBJ whole genome shotgun (WGS) entry which is preliminary data.</text>
</comment>
<dbReference type="GO" id="GO:0016705">
    <property type="term" value="F:oxidoreductase activity, acting on paired donors, with incorporation or reduction of molecular oxygen"/>
    <property type="evidence" value="ECO:0007669"/>
    <property type="project" value="InterPro"/>
</dbReference>
<evidence type="ECO:0000256" key="5">
    <source>
        <dbReference type="PIRSR" id="PIRSR602401-1"/>
    </source>
</evidence>
<feature type="region of interest" description="Disordered" evidence="7">
    <location>
        <begin position="62"/>
        <end position="82"/>
    </location>
</feature>
<dbReference type="Proteomes" id="UP000547976">
    <property type="component" value="Unassembled WGS sequence"/>
</dbReference>
<dbReference type="GO" id="GO:0008168">
    <property type="term" value="F:methyltransferase activity"/>
    <property type="evidence" value="ECO:0007669"/>
    <property type="project" value="UniProtKB-KW"/>
</dbReference>
<evidence type="ECO:0000256" key="2">
    <source>
        <dbReference type="ARBA" id="ARBA00022617"/>
    </source>
</evidence>
<keyword evidence="9" id="KW-0808">Transferase</keyword>
<feature type="signal peptide" evidence="8">
    <location>
        <begin position="1"/>
        <end position="19"/>
    </location>
</feature>
<organism evidence="9 10">
    <name type="scientific">Gibberella subglutinans</name>
    <name type="common">Fusarium subglutinans</name>
    <dbReference type="NCBI Taxonomy" id="42677"/>
    <lineage>
        <taxon>Eukaryota</taxon>
        <taxon>Fungi</taxon>
        <taxon>Dikarya</taxon>
        <taxon>Ascomycota</taxon>
        <taxon>Pezizomycotina</taxon>
        <taxon>Sordariomycetes</taxon>
        <taxon>Hypocreomycetidae</taxon>
        <taxon>Hypocreales</taxon>
        <taxon>Nectriaceae</taxon>
        <taxon>Fusarium</taxon>
        <taxon>Fusarium fujikuroi species complex</taxon>
    </lineage>
</organism>
<comment type="similarity">
    <text evidence="6">Belongs to the cytochrome P450 family.</text>
</comment>
<evidence type="ECO:0000256" key="6">
    <source>
        <dbReference type="RuleBase" id="RU000461"/>
    </source>
</evidence>
<dbReference type="OrthoDB" id="3934656at2759"/>
<evidence type="ECO:0000313" key="10">
    <source>
        <dbReference type="Proteomes" id="UP000547976"/>
    </source>
</evidence>
<sequence length="607" mass="67003">MTQLAKLLVILAAASATLSAPTMKPRQLAGEGSFFDSVFSGTDNGVVYGFENAEDNAATLLGGKTTTGGGGSTSNPLPPPPKVKRQLIKLPTTDGDNVDGQLTQDAATLGAQVGGDEEDVLERTGDTVPNPFKPQSPRAARWTLGWYTWKVWQGSFEHANCDLHKKYGSVVRYTPNRYSFGDLEAVKVIYGLGTSFPKSPWYIPWGNPGSNNLFNERSLAKHAHDRKQYQSTYSMSSLVNYEAFVDECAELLKNRLSELCAASQAVDMHHWLQCYAFDVIGMITYGKRLGFLDRGEDVGNVINALGKILGYSTIVGIVFPTLHNIIIPAMNFFAGSKGQDGAYVTAFTMARIREAQSNPKAVILDDSDASTQSFLMKFLAKNTSKPDAFTSCHVISGCLINMIAGSDTTAISLSAVLYYLLKNPSCMDKLQEEVDTFTANGQLSTYVTYKESQAMPYLQAVIKEALRLHPATGLPLERVVPEGGAAISGRFFPEGTVVGINTWVAHRDRSIFGQDADSFSPERWLQDDEERVALMNRFWMPFGLGSRTCIGRHISMLEMCKLIPALVRDFEFALDDNLRQNEWKTRNYWFVKPLDFQVWVKPRTSAG</sequence>
<keyword evidence="6" id="KW-0503">Monooxygenase</keyword>
<keyword evidence="3 5" id="KW-0479">Metal-binding</keyword>
<dbReference type="InterPro" id="IPR001128">
    <property type="entry name" value="Cyt_P450"/>
</dbReference>